<dbReference type="PANTHER" id="PTHR37953">
    <property type="entry name" value="UPF0127 PROTEIN MJ1496"/>
    <property type="match status" value="1"/>
</dbReference>
<sequence length="177" mass="19667">MQKTRSFALGVFFTVMTSTSWVATTAYADTVSNSSSVNQTAIKALSPLNATTVADLAMTATLHIHQSTINAEIVDDDFSRARGLMYRRELAPNAGMLFVFPDSQRRCFWMHNTFIPLSIAYINHQGTIVDIFDMQPLDETSICSSQDAMFALEVNQGWFTQHHIAVGENIKLNTPTP</sequence>
<proteinExistence type="predicted"/>
<organism evidence="2 3">
    <name type="scientific">Pelistega europaea</name>
    <dbReference type="NCBI Taxonomy" id="106147"/>
    <lineage>
        <taxon>Bacteria</taxon>
        <taxon>Pseudomonadati</taxon>
        <taxon>Pseudomonadota</taxon>
        <taxon>Betaproteobacteria</taxon>
        <taxon>Burkholderiales</taxon>
        <taxon>Alcaligenaceae</taxon>
        <taxon>Pelistega</taxon>
    </lineage>
</organism>
<feature type="chain" id="PRO_5031383376" evidence="1">
    <location>
        <begin position="29"/>
        <end position="177"/>
    </location>
</feature>
<dbReference type="Gene3D" id="2.60.120.1140">
    <property type="entry name" value="Protein of unknown function DUF192"/>
    <property type="match status" value="1"/>
</dbReference>
<gene>
    <name evidence="2" type="ORF">HKX40_02930</name>
</gene>
<dbReference type="Proteomes" id="UP000541421">
    <property type="component" value="Unassembled WGS sequence"/>
</dbReference>
<dbReference type="PANTHER" id="PTHR37953:SF1">
    <property type="entry name" value="UPF0127 PROTEIN MJ1496"/>
    <property type="match status" value="1"/>
</dbReference>
<dbReference type="EMBL" id="JABGBO010000002">
    <property type="protein sequence ID" value="NOL49098.1"/>
    <property type="molecule type" value="Genomic_DNA"/>
</dbReference>
<evidence type="ECO:0000313" key="3">
    <source>
        <dbReference type="Proteomes" id="UP000541421"/>
    </source>
</evidence>
<reference evidence="2 3" key="1">
    <citation type="submission" date="2020-05" db="EMBL/GenBank/DDBJ databases">
        <authorList>
            <person name="Niu N."/>
        </authorList>
    </citation>
    <scope>NUCLEOTIDE SEQUENCE [LARGE SCALE GENOMIC DNA]</scope>
    <source>
        <strain evidence="2 3">LMG10982</strain>
    </source>
</reference>
<keyword evidence="1" id="KW-0732">Signal</keyword>
<name>A0A7Y4L8Y7_9BURK</name>
<feature type="signal peptide" evidence="1">
    <location>
        <begin position="1"/>
        <end position="28"/>
    </location>
</feature>
<dbReference type="Pfam" id="PF02643">
    <property type="entry name" value="DUF192"/>
    <property type="match status" value="1"/>
</dbReference>
<dbReference type="InterPro" id="IPR003795">
    <property type="entry name" value="DUF192"/>
</dbReference>
<dbReference type="InterPro" id="IPR038695">
    <property type="entry name" value="Saro_0823-like_sf"/>
</dbReference>
<dbReference type="AlphaFoldDB" id="A0A7Y4L8Y7"/>
<protein>
    <submittedName>
        <fullName evidence="2">DUF192 domain-containing protein</fullName>
    </submittedName>
</protein>
<comment type="caution">
    <text evidence="2">The sequence shown here is derived from an EMBL/GenBank/DDBJ whole genome shotgun (WGS) entry which is preliminary data.</text>
</comment>
<evidence type="ECO:0000256" key="1">
    <source>
        <dbReference type="SAM" id="SignalP"/>
    </source>
</evidence>
<evidence type="ECO:0000313" key="2">
    <source>
        <dbReference type="EMBL" id="NOL49098.1"/>
    </source>
</evidence>
<accession>A0A7Y4L8Y7</accession>
<keyword evidence="3" id="KW-1185">Reference proteome</keyword>